<feature type="compositionally biased region" description="Acidic residues" evidence="1">
    <location>
        <begin position="67"/>
        <end position="76"/>
    </location>
</feature>
<reference evidence="4" key="1">
    <citation type="journal article" date="2019" name="Mol. Biol. Evol.">
        <title>Blast fungal genomes show frequent chromosomal changes, gene gains and losses, and effector gene turnover.</title>
        <authorList>
            <person name="Gomez Luciano L.B."/>
            <person name="Jason Tsai I."/>
            <person name="Chuma I."/>
            <person name="Tosa Y."/>
            <person name="Chen Y.H."/>
            <person name="Li J.Y."/>
            <person name="Li M.Y."/>
            <person name="Jade Lu M.Y."/>
            <person name="Nakayashiki H."/>
            <person name="Li W.H."/>
        </authorList>
    </citation>
    <scope>NUCLEOTIDE SEQUENCE</scope>
    <source>
        <strain evidence="4">NI907</strain>
    </source>
</reference>
<reference evidence="4" key="2">
    <citation type="submission" date="2019-10" db="EMBL/GenBank/DDBJ databases">
        <authorList>
            <consortium name="NCBI Genome Project"/>
        </authorList>
    </citation>
    <scope>NUCLEOTIDE SEQUENCE</scope>
    <source>
        <strain evidence="4">NI907</strain>
    </source>
</reference>
<dbReference type="Proteomes" id="UP000515153">
    <property type="component" value="Unplaced"/>
</dbReference>
<keyword evidence="2" id="KW-0732">Signal</keyword>
<dbReference type="GeneID" id="41964940"/>
<evidence type="ECO:0000256" key="2">
    <source>
        <dbReference type="SAM" id="SignalP"/>
    </source>
</evidence>
<evidence type="ECO:0000313" key="4">
    <source>
        <dbReference type="RefSeq" id="XP_030978141.1"/>
    </source>
</evidence>
<evidence type="ECO:0000256" key="1">
    <source>
        <dbReference type="SAM" id="MobiDB-lite"/>
    </source>
</evidence>
<dbReference type="AlphaFoldDB" id="A0A6P8ATA0"/>
<feature type="compositionally biased region" description="Polar residues" evidence="1">
    <location>
        <begin position="79"/>
        <end position="88"/>
    </location>
</feature>
<accession>A0A6P8ATA0</accession>
<dbReference type="KEGG" id="pgri:PgNI_10054"/>
<feature type="chain" id="PRO_5028387891" evidence="2">
    <location>
        <begin position="19"/>
        <end position="116"/>
    </location>
</feature>
<name>A0A6P8ATA0_PYRGI</name>
<proteinExistence type="predicted"/>
<protein>
    <submittedName>
        <fullName evidence="4">Uncharacterized protein</fullName>
    </submittedName>
</protein>
<dbReference type="RefSeq" id="XP_030978141.1">
    <property type="nucleotide sequence ID" value="XM_031130032.1"/>
</dbReference>
<sequence>MKLFEFCTILALAISVTAIPVSNGWANAVSATRQCHVAKAGRCQCHRAGNKGSRRLTAREEPLLTDSSDDDSDASSDSEPCTSPTRHSWQFDCPNCGTKKSIDCGDGFCGVKHEAY</sequence>
<gene>
    <name evidence="4" type="ORF">PgNI_10054</name>
</gene>
<organism evidence="3 4">
    <name type="scientific">Pyricularia grisea</name>
    <name type="common">Crabgrass-specific blast fungus</name>
    <name type="synonym">Magnaporthe grisea</name>
    <dbReference type="NCBI Taxonomy" id="148305"/>
    <lineage>
        <taxon>Eukaryota</taxon>
        <taxon>Fungi</taxon>
        <taxon>Dikarya</taxon>
        <taxon>Ascomycota</taxon>
        <taxon>Pezizomycotina</taxon>
        <taxon>Sordariomycetes</taxon>
        <taxon>Sordariomycetidae</taxon>
        <taxon>Magnaporthales</taxon>
        <taxon>Pyriculariaceae</taxon>
        <taxon>Pyricularia</taxon>
    </lineage>
</organism>
<dbReference type="OrthoDB" id="10494707at2759"/>
<feature type="region of interest" description="Disordered" evidence="1">
    <location>
        <begin position="48"/>
        <end position="95"/>
    </location>
</feature>
<reference evidence="4" key="3">
    <citation type="submission" date="2025-08" db="UniProtKB">
        <authorList>
            <consortium name="RefSeq"/>
        </authorList>
    </citation>
    <scope>IDENTIFICATION</scope>
    <source>
        <strain evidence="4">NI907</strain>
    </source>
</reference>
<evidence type="ECO:0000313" key="3">
    <source>
        <dbReference type="Proteomes" id="UP000515153"/>
    </source>
</evidence>
<keyword evidence="3" id="KW-1185">Reference proteome</keyword>
<feature type="signal peptide" evidence="2">
    <location>
        <begin position="1"/>
        <end position="18"/>
    </location>
</feature>